<evidence type="ECO:0000313" key="1">
    <source>
        <dbReference type="EMBL" id="MBW8638020.1"/>
    </source>
</evidence>
<reference evidence="1" key="1">
    <citation type="submission" date="2021-08" db="EMBL/GenBank/DDBJ databases">
        <title>Hoeflea bacterium WL0058 sp. nov., isolated from the sediment.</title>
        <authorList>
            <person name="Wang L."/>
            <person name="Zhang D."/>
        </authorList>
    </citation>
    <scope>NUCLEOTIDE SEQUENCE</scope>
    <source>
        <strain evidence="1">WL0058</strain>
    </source>
</reference>
<proteinExistence type="predicted"/>
<dbReference type="RefSeq" id="WP_220228686.1">
    <property type="nucleotide sequence ID" value="NZ_JAICBX010000002.1"/>
</dbReference>
<protein>
    <submittedName>
        <fullName evidence="1">Uncharacterized protein</fullName>
    </submittedName>
</protein>
<evidence type="ECO:0000313" key="2">
    <source>
        <dbReference type="Proteomes" id="UP001196509"/>
    </source>
</evidence>
<comment type="caution">
    <text evidence="1">The sequence shown here is derived from an EMBL/GenBank/DDBJ whole genome shotgun (WGS) entry which is preliminary data.</text>
</comment>
<name>A0AAE2ZNT2_9HYPH</name>
<keyword evidence="2" id="KW-1185">Reference proteome</keyword>
<organism evidence="1 2">
    <name type="scientific">Flavimaribacter sediminis</name>
    <dbReference type="NCBI Taxonomy" id="2865987"/>
    <lineage>
        <taxon>Bacteria</taxon>
        <taxon>Pseudomonadati</taxon>
        <taxon>Pseudomonadota</taxon>
        <taxon>Alphaproteobacteria</taxon>
        <taxon>Hyphomicrobiales</taxon>
        <taxon>Rhizobiaceae</taxon>
        <taxon>Flavimaribacter</taxon>
    </lineage>
</organism>
<gene>
    <name evidence="1" type="ORF">K1W69_12560</name>
</gene>
<dbReference type="EMBL" id="JAICBX010000002">
    <property type="protein sequence ID" value="MBW8638020.1"/>
    <property type="molecule type" value="Genomic_DNA"/>
</dbReference>
<accession>A0AAE2ZNT2</accession>
<dbReference type="AlphaFoldDB" id="A0AAE2ZNT2"/>
<sequence length="93" mass="11227">MDSKGIVGLVRHLWHDWRKADAKIIEPLTAIRNERAFRDAENSGYKLHWTDMDSIRRRQREGWRPLIQRDVLMRPHVFIDGSEELLMMYKRPN</sequence>
<dbReference type="Proteomes" id="UP001196509">
    <property type="component" value="Unassembled WGS sequence"/>
</dbReference>